<organism evidence="1 2">
    <name type="scientific">Chitinophaga skermanii</name>
    <dbReference type="NCBI Taxonomy" id="331697"/>
    <lineage>
        <taxon>Bacteria</taxon>
        <taxon>Pseudomonadati</taxon>
        <taxon>Bacteroidota</taxon>
        <taxon>Chitinophagia</taxon>
        <taxon>Chitinophagales</taxon>
        <taxon>Chitinophagaceae</taxon>
        <taxon>Chitinophaga</taxon>
    </lineage>
</organism>
<accession>A0A327QMD3</accession>
<dbReference type="AlphaFoldDB" id="A0A327QMD3"/>
<evidence type="ECO:0000313" key="2">
    <source>
        <dbReference type="Proteomes" id="UP000249547"/>
    </source>
</evidence>
<dbReference type="EMBL" id="QLLL01000004">
    <property type="protein sequence ID" value="RAJ05421.1"/>
    <property type="molecule type" value="Genomic_DNA"/>
</dbReference>
<proteinExistence type="predicted"/>
<evidence type="ECO:0000313" key="1">
    <source>
        <dbReference type="EMBL" id="RAJ05421.1"/>
    </source>
</evidence>
<keyword evidence="2" id="KW-1185">Reference proteome</keyword>
<comment type="caution">
    <text evidence="1">The sequence shown here is derived from an EMBL/GenBank/DDBJ whole genome shotgun (WGS) entry which is preliminary data.</text>
</comment>
<dbReference type="Proteomes" id="UP000249547">
    <property type="component" value="Unassembled WGS sequence"/>
</dbReference>
<sequence length="48" mass="5129">MTHYGNPVTGQFNYIVTLKNEIRISVGHAHLGDHAPVQAAGSISLKKG</sequence>
<protein>
    <submittedName>
        <fullName evidence="1">Uncharacterized protein</fullName>
    </submittedName>
</protein>
<gene>
    <name evidence="1" type="ORF">LX64_02579</name>
</gene>
<reference evidence="1 2" key="1">
    <citation type="submission" date="2018-06" db="EMBL/GenBank/DDBJ databases">
        <title>Genomic Encyclopedia of Archaeal and Bacterial Type Strains, Phase II (KMG-II): from individual species to whole genera.</title>
        <authorList>
            <person name="Goeker M."/>
        </authorList>
    </citation>
    <scope>NUCLEOTIDE SEQUENCE [LARGE SCALE GENOMIC DNA]</scope>
    <source>
        <strain evidence="1 2">DSM 23857</strain>
    </source>
</reference>
<name>A0A327QMD3_9BACT</name>